<protein>
    <submittedName>
        <fullName evidence="6">ABC-2 type transport system ATP-binding protein</fullName>
    </submittedName>
</protein>
<gene>
    <name evidence="6" type="ORF">SAMN02745716_0862</name>
</gene>
<evidence type="ECO:0000259" key="5">
    <source>
        <dbReference type="PROSITE" id="PS50893"/>
    </source>
</evidence>
<name>A0A1H6FLI6_THEAL</name>
<keyword evidence="3" id="KW-0547">Nucleotide-binding</keyword>
<dbReference type="AlphaFoldDB" id="A0A1H6FLI6"/>
<dbReference type="PROSITE" id="PS50893">
    <property type="entry name" value="ABC_TRANSPORTER_2"/>
    <property type="match status" value="1"/>
</dbReference>
<dbReference type="InterPro" id="IPR017871">
    <property type="entry name" value="ABC_transporter-like_CS"/>
</dbReference>
<keyword evidence="4 6" id="KW-0067">ATP-binding</keyword>
<feature type="domain" description="ABC transporter" evidence="5">
    <location>
        <begin position="30"/>
        <end position="253"/>
    </location>
</feature>
<dbReference type="InterPro" id="IPR027417">
    <property type="entry name" value="P-loop_NTPase"/>
</dbReference>
<organism evidence="6 7">
    <name type="scientific">Thermoleophilum album</name>
    <dbReference type="NCBI Taxonomy" id="29539"/>
    <lineage>
        <taxon>Bacteria</taxon>
        <taxon>Bacillati</taxon>
        <taxon>Actinomycetota</taxon>
        <taxon>Thermoleophilia</taxon>
        <taxon>Thermoleophilales</taxon>
        <taxon>Thermoleophilaceae</taxon>
        <taxon>Thermoleophilum</taxon>
    </lineage>
</organism>
<dbReference type="RefSeq" id="WP_093116510.1">
    <property type="nucleotide sequence ID" value="NZ_FNWJ01000001.1"/>
</dbReference>
<sequence>MSDHPTSAPALEIERATKSFVVSRHQFSTLKERALHPLKAREVQRRTVLRDISVNVARGEFFGIVGRNGSGKSTLLKCIAGIYQLDSGRIRVYGRLAPFIELGVGFNYELTARDNILTNAVMLGLSRREARRRFDAIIDFAELHDFVDMKLKNYSSGMAVRLAFSVAIQVDADIFLVDEVLAVGDAAFQQKCFAEFRRMRRENRTVLFVTHDMASLTRFCERAMLIEGGRCIELGPAEDVARRYNEVNFGRLADAEIGPPGRHLRAVWFENGDGRRTTHADQGGQVSLCCEIDPPPVEPEGGALALKATLRNDVRHTIVVLDTRAPQCSGAERLGALAEAGEPFVAKLSFPCQLAPSAYSATVELVRGDQLVDRLEDAAALTVHSRFFSGGVWDAPFELTVAGAPVAAGGAASR</sequence>
<dbReference type="CDD" id="cd03220">
    <property type="entry name" value="ABC_KpsT_Wzt"/>
    <property type="match status" value="1"/>
</dbReference>
<reference evidence="7" key="1">
    <citation type="submission" date="2016-10" db="EMBL/GenBank/DDBJ databases">
        <authorList>
            <person name="Varghese N."/>
            <person name="Submissions S."/>
        </authorList>
    </citation>
    <scope>NUCLEOTIDE SEQUENCE [LARGE SCALE GENOMIC DNA]</scope>
    <source>
        <strain evidence="7">ATCC 35263</strain>
    </source>
</reference>
<dbReference type="Pfam" id="PF00005">
    <property type="entry name" value="ABC_tran"/>
    <property type="match status" value="1"/>
</dbReference>
<evidence type="ECO:0000256" key="3">
    <source>
        <dbReference type="ARBA" id="ARBA00022741"/>
    </source>
</evidence>
<dbReference type="InterPro" id="IPR050683">
    <property type="entry name" value="Bact_Polysacc_Export_ATP-bd"/>
</dbReference>
<comment type="similarity">
    <text evidence="1">Belongs to the ABC transporter superfamily.</text>
</comment>
<dbReference type="GO" id="GO:0016020">
    <property type="term" value="C:membrane"/>
    <property type="evidence" value="ECO:0007669"/>
    <property type="project" value="InterPro"/>
</dbReference>
<dbReference type="EMBL" id="FNWJ01000001">
    <property type="protein sequence ID" value="SEH11731.1"/>
    <property type="molecule type" value="Genomic_DNA"/>
</dbReference>
<dbReference type="PROSITE" id="PS00211">
    <property type="entry name" value="ABC_TRANSPORTER_1"/>
    <property type="match status" value="1"/>
</dbReference>
<evidence type="ECO:0000313" key="7">
    <source>
        <dbReference type="Proteomes" id="UP000222056"/>
    </source>
</evidence>
<dbReference type="PANTHER" id="PTHR46743">
    <property type="entry name" value="TEICHOIC ACIDS EXPORT ATP-BINDING PROTEIN TAGH"/>
    <property type="match status" value="1"/>
</dbReference>
<dbReference type="STRING" id="29539.SAMN02745716_0862"/>
<dbReference type="InterPro" id="IPR003593">
    <property type="entry name" value="AAA+_ATPase"/>
</dbReference>
<accession>A0A1H6FLI6</accession>
<keyword evidence="2" id="KW-0813">Transport</keyword>
<proteinExistence type="inferred from homology"/>
<dbReference type="Proteomes" id="UP000222056">
    <property type="component" value="Unassembled WGS sequence"/>
</dbReference>
<dbReference type="PANTHER" id="PTHR46743:SF2">
    <property type="entry name" value="TEICHOIC ACIDS EXPORT ATP-BINDING PROTEIN TAGH"/>
    <property type="match status" value="1"/>
</dbReference>
<dbReference type="Gene3D" id="3.40.50.300">
    <property type="entry name" value="P-loop containing nucleotide triphosphate hydrolases"/>
    <property type="match status" value="1"/>
</dbReference>
<keyword evidence="7" id="KW-1185">Reference proteome</keyword>
<dbReference type="SUPFAM" id="SSF52540">
    <property type="entry name" value="P-loop containing nucleoside triphosphate hydrolases"/>
    <property type="match status" value="1"/>
</dbReference>
<evidence type="ECO:0000313" key="6">
    <source>
        <dbReference type="EMBL" id="SEH11731.1"/>
    </source>
</evidence>
<dbReference type="GO" id="GO:0140359">
    <property type="term" value="F:ABC-type transporter activity"/>
    <property type="evidence" value="ECO:0007669"/>
    <property type="project" value="InterPro"/>
</dbReference>
<dbReference type="InterPro" id="IPR015860">
    <property type="entry name" value="ABC_transpr_TagH-like"/>
</dbReference>
<evidence type="ECO:0000256" key="4">
    <source>
        <dbReference type="ARBA" id="ARBA00022840"/>
    </source>
</evidence>
<evidence type="ECO:0000256" key="2">
    <source>
        <dbReference type="ARBA" id="ARBA00022448"/>
    </source>
</evidence>
<dbReference type="SMART" id="SM00382">
    <property type="entry name" value="AAA"/>
    <property type="match status" value="1"/>
</dbReference>
<dbReference type="InterPro" id="IPR003439">
    <property type="entry name" value="ABC_transporter-like_ATP-bd"/>
</dbReference>
<evidence type="ECO:0000256" key="1">
    <source>
        <dbReference type="ARBA" id="ARBA00005417"/>
    </source>
</evidence>
<dbReference type="GO" id="GO:0005524">
    <property type="term" value="F:ATP binding"/>
    <property type="evidence" value="ECO:0007669"/>
    <property type="project" value="UniProtKB-KW"/>
</dbReference>
<dbReference type="GO" id="GO:0016887">
    <property type="term" value="F:ATP hydrolysis activity"/>
    <property type="evidence" value="ECO:0007669"/>
    <property type="project" value="InterPro"/>
</dbReference>
<dbReference type="OrthoDB" id="9778870at2"/>